<keyword evidence="8 9" id="KW-0408">Iron</keyword>
<evidence type="ECO:0000313" key="12">
    <source>
        <dbReference type="EMBL" id="KAK7300101.1"/>
    </source>
</evidence>
<sequence>MSFSLLISFFLLIPILLLLRRRRKPSKRVPPGSLGIPIIGQSLDLLRAMRANTAEKWLEERIKNYGPISKLSLFGKPTVMLYGQAANKFVFSGGGNTIVNGQTQSIRMILGDRNLLELSGEDHRRVRSALVSFLRPESLKRYVGKMDEEVIRHLHMHWHGKQEVKVLPLMKTLTFNIICSLLFGLERGEQRDQALDCFQAMMDGIWSVPINMPFTRYNRSLKASARIQTMLKEIVHTKKMELKQKAASDRQDLISCLLGMVDEDDKQVMTEKEIIHNIMLVIVAGHDTSAILLTFIIRILANEPSIYAEVLQEQEEIAKSKLSGEPLTWEDLSKMKYTWRVAMETLRMVPPIFGGFRKAATDTEYDGYLIPKGWQIFWFSAMTHMENSIFPDPSKFDPSRFENQTSTPPYCFIPFGAGARTCPGYEFARIETLVAIHYLVTRFTWKLCSDNFFCRDPMPAPSQGLLVQICPRKLS</sequence>
<keyword evidence="11" id="KW-0732">Signal</keyword>
<dbReference type="SUPFAM" id="SSF48264">
    <property type="entry name" value="Cytochrome P450"/>
    <property type="match status" value="1"/>
</dbReference>
<dbReference type="InterPro" id="IPR001128">
    <property type="entry name" value="Cyt_P450"/>
</dbReference>
<dbReference type="GO" id="GO:0016125">
    <property type="term" value="P:sterol metabolic process"/>
    <property type="evidence" value="ECO:0007669"/>
    <property type="project" value="TreeGrafter"/>
</dbReference>
<dbReference type="Gene3D" id="1.10.630.10">
    <property type="entry name" value="Cytochrome P450"/>
    <property type="match status" value="1"/>
</dbReference>
<comment type="cofactor">
    <cofactor evidence="1 9">
        <name>heme</name>
        <dbReference type="ChEBI" id="CHEBI:30413"/>
    </cofactor>
</comment>
<dbReference type="GO" id="GO:0005506">
    <property type="term" value="F:iron ion binding"/>
    <property type="evidence" value="ECO:0007669"/>
    <property type="project" value="InterPro"/>
</dbReference>
<evidence type="ECO:0000256" key="3">
    <source>
        <dbReference type="ARBA" id="ARBA00010617"/>
    </source>
</evidence>
<keyword evidence="13" id="KW-1185">Reference proteome</keyword>
<keyword evidence="9 10" id="KW-0349">Heme</keyword>
<dbReference type="AlphaFoldDB" id="A0AAN9JKY8"/>
<evidence type="ECO:0008006" key="14">
    <source>
        <dbReference type="Google" id="ProtNLM"/>
    </source>
</evidence>
<accession>A0AAN9JKY8</accession>
<evidence type="ECO:0000256" key="2">
    <source>
        <dbReference type="ARBA" id="ARBA00004167"/>
    </source>
</evidence>
<dbReference type="PRINTS" id="PR00463">
    <property type="entry name" value="EP450I"/>
</dbReference>
<dbReference type="GO" id="GO:0020037">
    <property type="term" value="F:heme binding"/>
    <property type="evidence" value="ECO:0007669"/>
    <property type="project" value="InterPro"/>
</dbReference>
<organism evidence="12 13">
    <name type="scientific">Clitoria ternatea</name>
    <name type="common">Butterfly pea</name>
    <dbReference type="NCBI Taxonomy" id="43366"/>
    <lineage>
        <taxon>Eukaryota</taxon>
        <taxon>Viridiplantae</taxon>
        <taxon>Streptophyta</taxon>
        <taxon>Embryophyta</taxon>
        <taxon>Tracheophyta</taxon>
        <taxon>Spermatophyta</taxon>
        <taxon>Magnoliopsida</taxon>
        <taxon>eudicotyledons</taxon>
        <taxon>Gunneridae</taxon>
        <taxon>Pentapetalae</taxon>
        <taxon>rosids</taxon>
        <taxon>fabids</taxon>
        <taxon>Fabales</taxon>
        <taxon>Fabaceae</taxon>
        <taxon>Papilionoideae</taxon>
        <taxon>50 kb inversion clade</taxon>
        <taxon>NPAAA clade</taxon>
        <taxon>indigoferoid/millettioid clade</taxon>
        <taxon>Phaseoleae</taxon>
        <taxon>Clitoria</taxon>
    </lineage>
</organism>
<dbReference type="Pfam" id="PF00067">
    <property type="entry name" value="p450"/>
    <property type="match status" value="1"/>
</dbReference>
<evidence type="ECO:0000256" key="4">
    <source>
        <dbReference type="ARBA" id="ARBA00022692"/>
    </source>
</evidence>
<dbReference type="InterPro" id="IPR002401">
    <property type="entry name" value="Cyt_P450_E_grp-I"/>
</dbReference>
<evidence type="ECO:0000256" key="5">
    <source>
        <dbReference type="ARBA" id="ARBA00022723"/>
    </source>
</evidence>
<keyword evidence="6" id="KW-1133">Transmembrane helix</keyword>
<evidence type="ECO:0000256" key="11">
    <source>
        <dbReference type="SAM" id="SignalP"/>
    </source>
</evidence>
<dbReference type="PRINTS" id="PR00385">
    <property type="entry name" value="P450"/>
</dbReference>
<reference evidence="12 13" key="1">
    <citation type="submission" date="2024-01" db="EMBL/GenBank/DDBJ databases">
        <title>The genomes of 5 underutilized Papilionoideae crops provide insights into root nodulation and disease resistance.</title>
        <authorList>
            <person name="Yuan L."/>
        </authorList>
    </citation>
    <scope>NUCLEOTIDE SEQUENCE [LARGE SCALE GENOMIC DNA]</scope>
    <source>
        <strain evidence="12">LY-2023</strain>
        <tissue evidence="12">Leaf</tissue>
    </source>
</reference>
<dbReference type="PANTHER" id="PTHR24286:SF190">
    <property type="entry name" value="CYTOCHROME P450"/>
    <property type="match status" value="1"/>
</dbReference>
<dbReference type="GO" id="GO:0016020">
    <property type="term" value="C:membrane"/>
    <property type="evidence" value="ECO:0007669"/>
    <property type="project" value="UniProtKB-SubCell"/>
</dbReference>
<dbReference type="InterPro" id="IPR036396">
    <property type="entry name" value="Cyt_P450_sf"/>
</dbReference>
<feature type="signal peptide" evidence="11">
    <location>
        <begin position="1"/>
        <end position="18"/>
    </location>
</feature>
<evidence type="ECO:0000256" key="1">
    <source>
        <dbReference type="ARBA" id="ARBA00001971"/>
    </source>
</evidence>
<feature type="chain" id="PRO_5042997399" description="Cytochrome P450" evidence="11">
    <location>
        <begin position="19"/>
        <end position="475"/>
    </location>
</feature>
<keyword evidence="10" id="KW-0503">Monooxygenase</keyword>
<evidence type="ECO:0000256" key="9">
    <source>
        <dbReference type="PIRSR" id="PIRSR602401-1"/>
    </source>
</evidence>
<dbReference type="PANTHER" id="PTHR24286">
    <property type="entry name" value="CYTOCHROME P450 26"/>
    <property type="match status" value="1"/>
</dbReference>
<feature type="binding site" description="axial binding residue" evidence="9">
    <location>
        <position position="422"/>
    </location>
    <ligand>
        <name>heme</name>
        <dbReference type="ChEBI" id="CHEBI:30413"/>
    </ligand>
    <ligandPart>
        <name>Fe</name>
        <dbReference type="ChEBI" id="CHEBI:18248"/>
    </ligandPart>
</feature>
<keyword evidence="6" id="KW-0472">Membrane</keyword>
<evidence type="ECO:0000256" key="7">
    <source>
        <dbReference type="ARBA" id="ARBA00023002"/>
    </source>
</evidence>
<proteinExistence type="inferred from homology"/>
<dbReference type="Proteomes" id="UP001359559">
    <property type="component" value="Unassembled WGS sequence"/>
</dbReference>
<evidence type="ECO:0000313" key="13">
    <source>
        <dbReference type="Proteomes" id="UP001359559"/>
    </source>
</evidence>
<dbReference type="PROSITE" id="PS00086">
    <property type="entry name" value="CYTOCHROME_P450"/>
    <property type="match status" value="1"/>
</dbReference>
<name>A0AAN9JKY8_CLITE</name>
<evidence type="ECO:0000256" key="6">
    <source>
        <dbReference type="ARBA" id="ARBA00022989"/>
    </source>
</evidence>
<dbReference type="GO" id="GO:0016705">
    <property type="term" value="F:oxidoreductase activity, acting on paired donors, with incorporation or reduction of molecular oxygen"/>
    <property type="evidence" value="ECO:0007669"/>
    <property type="project" value="InterPro"/>
</dbReference>
<evidence type="ECO:0000256" key="10">
    <source>
        <dbReference type="RuleBase" id="RU000461"/>
    </source>
</evidence>
<evidence type="ECO:0000256" key="8">
    <source>
        <dbReference type="ARBA" id="ARBA00023004"/>
    </source>
</evidence>
<comment type="caution">
    <text evidence="12">The sequence shown here is derived from an EMBL/GenBank/DDBJ whole genome shotgun (WGS) entry which is preliminary data.</text>
</comment>
<dbReference type="EMBL" id="JAYKXN010000003">
    <property type="protein sequence ID" value="KAK7300101.1"/>
    <property type="molecule type" value="Genomic_DNA"/>
</dbReference>
<dbReference type="GO" id="GO:0004497">
    <property type="term" value="F:monooxygenase activity"/>
    <property type="evidence" value="ECO:0007669"/>
    <property type="project" value="UniProtKB-KW"/>
</dbReference>
<dbReference type="CDD" id="cd11043">
    <property type="entry name" value="CYP90-like"/>
    <property type="match status" value="1"/>
</dbReference>
<gene>
    <name evidence="12" type="ORF">RJT34_10935</name>
</gene>
<keyword evidence="5 9" id="KW-0479">Metal-binding</keyword>
<comment type="subcellular location">
    <subcellularLocation>
        <location evidence="2">Membrane</location>
        <topology evidence="2">Single-pass membrane protein</topology>
    </subcellularLocation>
</comment>
<protein>
    <recommendedName>
        <fullName evidence="14">Cytochrome P450</fullName>
    </recommendedName>
</protein>
<dbReference type="FunFam" id="1.10.630.10:FF:000022">
    <property type="entry name" value="Taxadiene 5-alpha hydroxylase"/>
    <property type="match status" value="1"/>
</dbReference>
<dbReference type="InterPro" id="IPR017972">
    <property type="entry name" value="Cyt_P450_CS"/>
</dbReference>
<keyword evidence="7 10" id="KW-0560">Oxidoreductase</keyword>
<keyword evidence="4" id="KW-0812">Transmembrane</keyword>
<comment type="similarity">
    <text evidence="3 10">Belongs to the cytochrome P450 family.</text>
</comment>